<feature type="signal peptide" evidence="1">
    <location>
        <begin position="1"/>
        <end position="19"/>
    </location>
</feature>
<feature type="chain" id="PRO_5010187275" description="TonB C-terminal domain-containing protein" evidence="1">
    <location>
        <begin position="20"/>
        <end position="140"/>
    </location>
</feature>
<dbReference type="RefSeq" id="WP_074745112.1">
    <property type="nucleotide sequence ID" value="NZ_FNYS01000004.1"/>
</dbReference>
<accession>A0A1H6T5S9</accession>
<reference evidence="2 3" key="1">
    <citation type="submission" date="2016-10" db="EMBL/GenBank/DDBJ databases">
        <authorList>
            <person name="de Groot N.N."/>
        </authorList>
    </citation>
    <scope>NUCLEOTIDE SEQUENCE [LARGE SCALE GENOMIC DNA]</scope>
    <source>
        <strain evidence="2 3">DSM 23048</strain>
    </source>
</reference>
<dbReference type="EMBL" id="FNYS01000004">
    <property type="protein sequence ID" value="SEI75453.1"/>
    <property type="molecule type" value="Genomic_DNA"/>
</dbReference>
<dbReference type="Proteomes" id="UP000183077">
    <property type="component" value="Unassembled WGS sequence"/>
</dbReference>
<dbReference type="GeneID" id="82256439"/>
<gene>
    <name evidence="2" type="ORF">SAMN04488018_10432</name>
</gene>
<evidence type="ECO:0008006" key="4">
    <source>
        <dbReference type="Google" id="ProtNLM"/>
    </source>
</evidence>
<proteinExistence type="predicted"/>
<name>A0A1H6T5S9_9FLAO</name>
<evidence type="ECO:0000313" key="2">
    <source>
        <dbReference type="EMBL" id="SEI75453.1"/>
    </source>
</evidence>
<protein>
    <recommendedName>
        <fullName evidence="4">TonB C-terminal domain-containing protein</fullName>
    </recommendedName>
</protein>
<organism evidence="2 3">
    <name type="scientific">Myroides marinus</name>
    <dbReference type="NCBI Taxonomy" id="703342"/>
    <lineage>
        <taxon>Bacteria</taxon>
        <taxon>Pseudomonadati</taxon>
        <taxon>Bacteroidota</taxon>
        <taxon>Flavobacteriia</taxon>
        <taxon>Flavobacteriales</taxon>
        <taxon>Flavobacteriaceae</taxon>
        <taxon>Myroides</taxon>
    </lineage>
</organism>
<dbReference type="SUPFAM" id="SSF74653">
    <property type="entry name" value="TolA/TonB C-terminal domain"/>
    <property type="match status" value="1"/>
</dbReference>
<evidence type="ECO:0000256" key="1">
    <source>
        <dbReference type="SAM" id="SignalP"/>
    </source>
</evidence>
<keyword evidence="1" id="KW-0732">Signal</keyword>
<dbReference type="AlphaFoldDB" id="A0A1H6T5S9"/>
<sequence>MKKVLTVLTLLFITVNTYSQEHSTKNNTEDTTCKCKKTSNTPVTVAAHYPEGKAAFNEAFLNEFKIPNLPEGTKELTFTVQFNVETDGSLTNFTLTNCMNDIAGKQAITILQKMKWTPAMQGEKVIKSLHRLPFTINVPK</sequence>
<dbReference type="Gene3D" id="3.30.1150.10">
    <property type="match status" value="1"/>
</dbReference>
<evidence type="ECO:0000313" key="3">
    <source>
        <dbReference type="Proteomes" id="UP000183077"/>
    </source>
</evidence>